<reference evidence="1" key="1">
    <citation type="journal article" date="2021" name="Proc. Natl. Acad. Sci. U.S.A.">
        <title>A Catalog of Tens of Thousands of Viruses from Human Metagenomes Reveals Hidden Associations with Chronic Diseases.</title>
        <authorList>
            <person name="Tisza M.J."/>
            <person name="Buck C.B."/>
        </authorList>
    </citation>
    <scope>NUCLEOTIDE SEQUENCE</scope>
    <source>
        <strain evidence="1">CtijX18</strain>
    </source>
</reference>
<evidence type="ECO:0000313" key="1">
    <source>
        <dbReference type="EMBL" id="DAF97497.1"/>
    </source>
</evidence>
<dbReference type="EMBL" id="BK016133">
    <property type="protein sequence ID" value="DAF97497.1"/>
    <property type="molecule type" value="Genomic_DNA"/>
</dbReference>
<proteinExistence type="predicted"/>
<organism evidence="1">
    <name type="scientific">Myoviridae sp. ctijX18</name>
    <dbReference type="NCBI Taxonomy" id="2825154"/>
    <lineage>
        <taxon>Viruses</taxon>
        <taxon>Duplodnaviria</taxon>
        <taxon>Heunggongvirae</taxon>
        <taxon>Uroviricota</taxon>
        <taxon>Caudoviricetes</taxon>
    </lineage>
</organism>
<name>A0A8S5USL7_9CAUD</name>
<accession>A0A8S5USL7</accession>
<protein>
    <submittedName>
        <fullName evidence="1">Uncharacterized protein</fullName>
    </submittedName>
</protein>
<sequence length="227" mass="26588">MYCKTTNLVNKTSQYLDKSLSILKEHSIFDRFKIDTIEYKTHVNDDGEKIDYTIVIYSVDDEHESLWLENKEYKECGKYSSYIRDTIFFLLAMDAKKFYSKNLFKLDNFSFNEKEIEILTLAGYFFLLDIFFLHEGSVNHVDIPNMKLFSRNECYELGYMINLPRFSISDYLPSFKITSLSSEVGLSVIEPKEMVGTESKNPLVDYVTPYTLRLTFEDGIDKGNLNE</sequence>